<keyword evidence="5" id="KW-1185">Reference proteome</keyword>
<dbReference type="FunFam" id="1.25.40.10:FF:000184">
    <property type="entry name" value="Pentatricopeptide repeat-containing protein, chloroplastic"/>
    <property type="match status" value="1"/>
</dbReference>
<dbReference type="InterPro" id="IPR002885">
    <property type="entry name" value="PPR_rpt"/>
</dbReference>
<dbReference type="GO" id="GO:0009451">
    <property type="term" value="P:RNA modification"/>
    <property type="evidence" value="ECO:0007669"/>
    <property type="project" value="InterPro"/>
</dbReference>
<dbReference type="InterPro" id="IPR046960">
    <property type="entry name" value="PPR_At4g14850-like_plant"/>
</dbReference>
<dbReference type="Pfam" id="PF01535">
    <property type="entry name" value="PPR"/>
    <property type="match status" value="3"/>
</dbReference>
<gene>
    <name evidence="4" type="ORF">LIER_35982</name>
</gene>
<feature type="repeat" description="PPR" evidence="3">
    <location>
        <begin position="184"/>
        <end position="214"/>
    </location>
</feature>
<dbReference type="InterPro" id="IPR046848">
    <property type="entry name" value="E_motif"/>
</dbReference>
<dbReference type="EMBL" id="BAABME010016141">
    <property type="protein sequence ID" value="GAA0144662.1"/>
    <property type="molecule type" value="Genomic_DNA"/>
</dbReference>
<dbReference type="Pfam" id="PF13041">
    <property type="entry name" value="PPR_2"/>
    <property type="match status" value="3"/>
</dbReference>
<keyword evidence="2" id="KW-0677">Repeat</keyword>
<dbReference type="InterPro" id="IPR011990">
    <property type="entry name" value="TPR-like_helical_dom_sf"/>
</dbReference>
<proteinExistence type="inferred from homology"/>
<feature type="repeat" description="PPR" evidence="3">
    <location>
        <begin position="81"/>
        <end position="115"/>
    </location>
</feature>
<dbReference type="PANTHER" id="PTHR47926">
    <property type="entry name" value="PENTATRICOPEPTIDE REPEAT-CONTAINING PROTEIN"/>
    <property type="match status" value="1"/>
</dbReference>
<dbReference type="PROSITE" id="PS51375">
    <property type="entry name" value="PPR"/>
    <property type="match status" value="6"/>
</dbReference>
<dbReference type="GO" id="GO:0003723">
    <property type="term" value="F:RNA binding"/>
    <property type="evidence" value="ECO:0007669"/>
    <property type="project" value="InterPro"/>
</dbReference>
<accession>A0AAV3P0L0</accession>
<feature type="repeat" description="PPR" evidence="3">
    <location>
        <begin position="215"/>
        <end position="249"/>
    </location>
</feature>
<comment type="caution">
    <text evidence="4">The sequence shown here is derived from an EMBL/GenBank/DDBJ whole genome shotgun (WGS) entry which is preliminary data.</text>
</comment>
<dbReference type="Gene3D" id="1.25.40.10">
    <property type="entry name" value="Tetratricopeptide repeat domain"/>
    <property type="match status" value="4"/>
</dbReference>
<dbReference type="AlphaFoldDB" id="A0AAV3P0L0"/>
<evidence type="ECO:0000256" key="1">
    <source>
        <dbReference type="ARBA" id="ARBA00006643"/>
    </source>
</evidence>
<dbReference type="NCBIfam" id="TIGR00756">
    <property type="entry name" value="PPR"/>
    <property type="match status" value="8"/>
</dbReference>
<name>A0AAV3P0L0_LITER</name>
<sequence>MQIQTPIRVPSWFSTRRHLEQKLTDLHKCTDLNQVKQLHALIYKTHLHDDLFIVPKLMSAFSISGKINLVVNVFNQIKNPNVHLYNALIKAYVRSCESKKALSVFVEMGNFGVFGDNYTYPFLLKAFSGELKFSFVKMVHAHIEKLGLYADVFVTNGLIDAYCKCGVMGVVEARRLFQVVENKDVVSWNTMIRGLVKLGEIGEARKMFDEMDEKDTYSWNSMLDGYAKTGKMNVAFELFERMSLRNVVSWSTMVMGYCKAGDIEMARMLFDRMPVKNLVSWTIIISAYAEKGLAKEAIGLYKRMEQEGLRPDNGSIVSMLTSCAESGMLGLGKRVHGSIERFGYKCCVEVNNALIDMYAKCGNLSRALSVFEGMMSRDLVSWNVMIHGLAVHGQGEKALHLFSKMMQEGILPDTVTFVGVLCACCHAGLLDEGVHYFYTMEREFGVVPEIEHYGCAIDLLGRRGRLQEAVSLIDEMPFEPNVKIWGALLGACRKHNAVGLAEEVQRHILKFESTDAGTFSMLSNIYAAAGDWDSVSSSRLRVKRTGSRKRSGVSSIMLDDGGYEFSVMDTSHPNSEEIYQMVGDLSHHLKQLSSLPNAV</sequence>
<reference evidence="4 5" key="1">
    <citation type="submission" date="2024-01" db="EMBL/GenBank/DDBJ databases">
        <title>The complete chloroplast genome sequence of Lithospermum erythrorhizon: insights into the phylogenetic relationship among Boraginaceae species and the maternal lineages of purple gromwells.</title>
        <authorList>
            <person name="Okada T."/>
            <person name="Watanabe K."/>
        </authorList>
    </citation>
    <scope>NUCLEOTIDE SEQUENCE [LARGE SCALE GENOMIC DNA]</scope>
</reference>
<dbReference type="Proteomes" id="UP001454036">
    <property type="component" value="Unassembled WGS sequence"/>
</dbReference>
<feature type="repeat" description="PPR" evidence="3">
    <location>
        <begin position="378"/>
        <end position="412"/>
    </location>
</feature>
<feature type="repeat" description="PPR" evidence="3">
    <location>
        <begin position="413"/>
        <end position="448"/>
    </location>
</feature>
<organism evidence="4 5">
    <name type="scientific">Lithospermum erythrorhizon</name>
    <name type="common">Purple gromwell</name>
    <name type="synonym">Lithospermum officinale var. erythrorhizon</name>
    <dbReference type="NCBI Taxonomy" id="34254"/>
    <lineage>
        <taxon>Eukaryota</taxon>
        <taxon>Viridiplantae</taxon>
        <taxon>Streptophyta</taxon>
        <taxon>Embryophyta</taxon>
        <taxon>Tracheophyta</taxon>
        <taxon>Spermatophyta</taxon>
        <taxon>Magnoliopsida</taxon>
        <taxon>eudicotyledons</taxon>
        <taxon>Gunneridae</taxon>
        <taxon>Pentapetalae</taxon>
        <taxon>asterids</taxon>
        <taxon>lamiids</taxon>
        <taxon>Boraginales</taxon>
        <taxon>Boraginaceae</taxon>
        <taxon>Boraginoideae</taxon>
        <taxon>Lithospermeae</taxon>
        <taxon>Lithospermum</taxon>
    </lineage>
</organism>
<evidence type="ECO:0008006" key="6">
    <source>
        <dbReference type="Google" id="ProtNLM"/>
    </source>
</evidence>
<comment type="similarity">
    <text evidence="1">Belongs to the PPR family. PCMP-H subfamily.</text>
</comment>
<evidence type="ECO:0000256" key="2">
    <source>
        <dbReference type="ARBA" id="ARBA00022737"/>
    </source>
</evidence>
<evidence type="ECO:0000313" key="4">
    <source>
        <dbReference type="EMBL" id="GAA0144662.1"/>
    </source>
</evidence>
<dbReference type="FunFam" id="1.25.40.10:FF:000333">
    <property type="entry name" value="Pentatricopeptide repeat-containing protein"/>
    <property type="match status" value="1"/>
</dbReference>
<dbReference type="PANTHER" id="PTHR47926:SF413">
    <property type="entry name" value="REPEAT (TPR)-LIKE SUPERFAMILY PROTEIN, PUTATIVE-RELATED"/>
    <property type="match status" value="1"/>
</dbReference>
<evidence type="ECO:0000256" key="3">
    <source>
        <dbReference type="PROSITE-ProRule" id="PRU00708"/>
    </source>
</evidence>
<feature type="repeat" description="PPR" evidence="3">
    <location>
        <begin position="277"/>
        <end position="311"/>
    </location>
</feature>
<protein>
    <recommendedName>
        <fullName evidence="6">Pentatricopeptide repeat-containing protein</fullName>
    </recommendedName>
</protein>
<evidence type="ECO:0000313" key="5">
    <source>
        <dbReference type="Proteomes" id="UP001454036"/>
    </source>
</evidence>
<dbReference type="Pfam" id="PF20431">
    <property type="entry name" value="E_motif"/>
    <property type="match status" value="1"/>
</dbReference>